<dbReference type="Proteomes" id="UP001057402">
    <property type="component" value="Chromosome 1"/>
</dbReference>
<organism evidence="1 2">
    <name type="scientific">Melastoma candidum</name>
    <dbReference type="NCBI Taxonomy" id="119954"/>
    <lineage>
        <taxon>Eukaryota</taxon>
        <taxon>Viridiplantae</taxon>
        <taxon>Streptophyta</taxon>
        <taxon>Embryophyta</taxon>
        <taxon>Tracheophyta</taxon>
        <taxon>Spermatophyta</taxon>
        <taxon>Magnoliopsida</taxon>
        <taxon>eudicotyledons</taxon>
        <taxon>Gunneridae</taxon>
        <taxon>Pentapetalae</taxon>
        <taxon>rosids</taxon>
        <taxon>malvids</taxon>
        <taxon>Myrtales</taxon>
        <taxon>Melastomataceae</taxon>
        <taxon>Melastomatoideae</taxon>
        <taxon>Melastomateae</taxon>
        <taxon>Melastoma</taxon>
    </lineage>
</organism>
<name>A0ACB9S973_9MYRT</name>
<sequence length="231" mass="26625">MLERFYTMESDSRRFLQVTGDDCPIIFHDYIILSEDSARAWYTRRRRLFQKVKPSLGFNFELKFDEEAAYQVDDLVRVLQAIMNVVASYADQRPVIFSSFHPHMVILVLNKITEHLDCSRFPKLFFLTDGRMEIFHDMRRNSLEEVIKVCTEGGLQGIISEVTAIFQNPVPISKIKESNLSLLTNGNRNNYPESVHAQHQMGINGVIVDLVREITEAVTRSIKPPKDADSD</sequence>
<gene>
    <name evidence="1" type="ORF">MLD38_000288</name>
</gene>
<evidence type="ECO:0000313" key="2">
    <source>
        <dbReference type="Proteomes" id="UP001057402"/>
    </source>
</evidence>
<reference evidence="2" key="1">
    <citation type="journal article" date="2023" name="Front. Plant Sci.">
        <title>Chromosomal-level genome assembly of Melastoma candidum provides insights into trichome evolution.</title>
        <authorList>
            <person name="Zhong Y."/>
            <person name="Wu W."/>
            <person name="Sun C."/>
            <person name="Zou P."/>
            <person name="Liu Y."/>
            <person name="Dai S."/>
            <person name="Zhou R."/>
        </authorList>
    </citation>
    <scope>NUCLEOTIDE SEQUENCE [LARGE SCALE GENOMIC DNA]</scope>
</reference>
<comment type="caution">
    <text evidence="1">The sequence shown here is derived from an EMBL/GenBank/DDBJ whole genome shotgun (WGS) entry which is preliminary data.</text>
</comment>
<protein>
    <submittedName>
        <fullName evidence="1">Uncharacterized protein</fullName>
    </submittedName>
</protein>
<evidence type="ECO:0000313" key="1">
    <source>
        <dbReference type="EMBL" id="KAI4387900.1"/>
    </source>
</evidence>
<dbReference type="EMBL" id="CM042880">
    <property type="protein sequence ID" value="KAI4387900.1"/>
    <property type="molecule type" value="Genomic_DNA"/>
</dbReference>
<proteinExistence type="predicted"/>
<keyword evidence="2" id="KW-1185">Reference proteome</keyword>
<accession>A0ACB9S973</accession>